<evidence type="ECO:0000256" key="1">
    <source>
        <dbReference type="SAM" id="Phobius"/>
    </source>
</evidence>
<evidence type="ECO:0000313" key="2">
    <source>
        <dbReference type="EMBL" id="RBQ20733.1"/>
    </source>
</evidence>
<feature type="transmembrane region" description="Helical" evidence="1">
    <location>
        <begin position="78"/>
        <end position="100"/>
    </location>
</feature>
<keyword evidence="3" id="KW-1185">Reference proteome</keyword>
<comment type="caution">
    <text evidence="2">The sequence shown here is derived from an EMBL/GenBank/DDBJ whole genome shotgun (WGS) entry which is preliminary data.</text>
</comment>
<sequence>MRSEEVTTGSIGGQAVRRKAWYAAPQVRRFVLLLHVVSSVGWLGLNLGVPALAITGMTTADPEVQHAVYRVLGLLGDLYLIPLSLTAFITGVLLSLMTTWGLLRHYWVIAKFALTLIAVVLIPASLLPGLHAAAEAVASTPPGTFAAIPRDGVGQVGAGFVSTTMYVTCAVLSIYKPWGRTPFGRRRLALSGASRAGSP</sequence>
<dbReference type="AlphaFoldDB" id="A0A366M4H9"/>
<feature type="transmembrane region" description="Helical" evidence="1">
    <location>
        <begin position="112"/>
        <end position="133"/>
    </location>
</feature>
<keyword evidence="1" id="KW-1133">Transmembrane helix</keyword>
<evidence type="ECO:0000313" key="3">
    <source>
        <dbReference type="Proteomes" id="UP000253303"/>
    </source>
</evidence>
<keyword evidence="1" id="KW-0472">Membrane</keyword>
<proteinExistence type="predicted"/>
<keyword evidence="1" id="KW-0812">Transmembrane</keyword>
<reference evidence="2 3" key="1">
    <citation type="submission" date="2018-06" db="EMBL/GenBank/DDBJ databases">
        <title>Sphaerisporangium craniellae sp. nov., isolated from a marine sponge in the South China Sea.</title>
        <authorList>
            <person name="Li L."/>
        </authorList>
    </citation>
    <scope>NUCLEOTIDE SEQUENCE [LARGE SCALE GENOMIC DNA]</scope>
    <source>
        <strain evidence="2 3">LHW63015</strain>
    </source>
</reference>
<name>A0A366M4H9_9ACTN</name>
<feature type="transmembrane region" description="Helical" evidence="1">
    <location>
        <begin position="30"/>
        <end position="58"/>
    </location>
</feature>
<evidence type="ECO:0008006" key="4">
    <source>
        <dbReference type="Google" id="ProtNLM"/>
    </source>
</evidence>
<protein>
    <recommendedName>
        <fullName evidence="4">DUF2269 domain-containing protein</fullName>
    </recommendedName>
</protein>
<gene>
    <name evidence="2" type="ORF">DP939_06545</name>
</gene>
<accession>A0A366M4H9</accession>
<feature type="transmembrane region" description="Helical" evidence="1">
    <location>
        <begin position="153"/>
        <end position="175"/>
    </location>
</feature>
<dbReference type="EMBL" id="QMEY01000002">
    <property type="protein sequence ID" value="RBQ20733.1"/>
    <property type="molecule type" value="Genomic_DNA"/>
</dbReference>
<dbReference type="RefSeq" id="WP_113979691.1">
    <property type="nucleotide sequence ID" value="NZ_QMEY01000002.1"/>
</dbReference>
<organism evidence="2 3">
    <name type="scientific">Spongiactinospora rosea</name>
    <dbReference type="NCBI Taxonomy" id="2248750"/>
    <lineage>
        <taxon>Bacteria</taxon>
        <taxon>Bacillati</taxon>
        <taxon>Actinomycetota</taxon>
        <taxon>Actinomycetes</taxon>
        <taxon>Streptosporangiales</taxon>
        <taxon>Streptosporangiaceae</taxon>
        <taxon>Spongiactinospora</taxon>
    </lineage>
</organism>
<dbReference type="Proteomes" id="UP000253303">
    <property type="component" value="Unassembled WGS sequence"/>
</dbReference>
<dbReference type="OrthoDB" id="8082651at2"/>